<keyword evidence="1" id="KW-1133">Transmembrane helix</keyword>
<dbReference type="EMBL" id="PVTT01000001">
    <property type="protein sequence ID" value="PRY95327.1"/>
    <property type="molecule type" value="Genomic_DNA"/>
</dbReference>
<keyword evidence="1" id="KW-0812">Transmembrane</keyword>
<proteinExistence type="predicted"/>
<keyword evidence="3" id="KW-1185">Reference proteome</keyword>
<evidence type="ECO:0000256" key="1">
    <source>
        <dbReference type="SAM" id="Phobius"/>
    </source>
</evidence>
<comment type="caution">
    <text evidence="2">The sequence shown here is derived from an EMBL/GenBank/DDBJ whole genome shotgun (WGS) entry which is preliminary data.</text>
</comment>
<feature type="transmembrane region" description="Helical" evidence="1">
    <location>
        <begin position="55"/>
        <end position="78"/>
    </location>
</feature>
<accession>A0A2T0X8T2</accession>
<feature type="transmembrane region" description="Helical" evidence="1">
    <location>
        <begin position="12"/>
        <end position="35"/>
    </location>
</feature>
<keyword evidence="1" id="KW-0472">Membrane</keyword>
<evidence type="ECO:0000313" key="2">
    <source>
        <dbReference type="EMBL" id="PRY95327.1"/>
    </source>
</evidence>
<gene>
    <name evidence="2" type="ORF">BCF33_0945</name>
</gene>
<reference evidence="2 3" key="1">
    <citation type="submission" date="2018-03" db="EMBL/GenBank/DDBJ databases">
        <title>Genomic Encyclopedia of Archaeal and Bacterial Type Strains, Phase II (KMG-II): from individual species to whole genera.</title>
        <authorList>
            <person name="Goeker M."/>
        </authorList>
    </citation>
    <scope>NUCLEOTIDE SEQUENCE [LARGE SCALE GENOMIC DNA]</scope>
    <source>
        <strain evidence="2 3">DSM 29318</strain>
    </source>
</reference>
<evidence type="ECO:0000313" key="3">
    <source>
        <dbReference type="Proteomes" id="UP000238801"/>
    </source>
</evidence>
<name>A0A2T0X8T2_9RHOB</name>
<dbReference type="OrthoDB" id="7863443at2"/>
<sequence>MTRFAMNLRLALQYAGIGIVALAATAAVVATLASALGVLPWLDLSALGLAGAGPWVQAAGAALLVALASFLPGATRVLRLEHAHRSFNLKMEDVARAYHVAHADDRAGAFRMKHEFDAVRERLAHLREHPELSAMEPDVLEVAAQMSAQSARLASVYSDEKVDRARRFLEQRQEEVERTRELIAKAHHSGRELKKWVETIELEEQVTDNQLVRLEEELDEVLPRLGFSRVSDHHNVVRMPPATAAE</sequence>
<protein>
    <recommendedName>
        <fullName evidence="4">DNA repair protein</fullName>
    </recommendedName>
</protein>
<organism evidence="2 3">
    <name type="scientific">Hasllibacter halocynthiae</name>
    <dbReference type="NCBI Taxonomy" id="595589"/>
    <lineage>
        <taxon>Bacteria</taxon>
        <taxon>Pseudomonadati</taxon>
        <taxon>Pseudomonadota</taxon>
        <taxon>Alphaproteobacteria</taxon>
        <taxon>Rhodobacterales</taxon>
        <taxon>Roseobacteraceae</taxon>
        <taxon>Hasllibacter</taxon>
    </lineage>
</organism>
<dbReference type="AlphaFoldDB" id="A0A2T0X8T2"/>
<evidence type="ECO:0008006" key="4">
    <source>
        <dbReference type="Google" id="ProtNLM"/>
    </source>
</evidence>
<dbReference type="Proteomes" id="UP000238801">
    <property type="component" value="Unassembled WGS sequence"/>
</dbReference>